<sequence length="77" mass="8282">MPKIRATSVTGRLLLSMLLAHPELDEMIFSGGDPLMAKDHELDWLLTTTGSHPAYQTSADSQPSADCDPGTYHRGAG</sequence>
<evidence type="ECO:0000313" key="3">
    <source>
        <dbReference type="Proteomes" id="UP000254052"/>
    </source>
</evidence>
<proteinExistence type="predicted"/>
<dbReference type="InterPro" id="IPR013785">
    <property type="entry name" value="Aldolase_TIM"/>
</dbReference>
<dbReference type="Proteomes" id="UP000254052">
    <property type="component" value="Unassembled WGS sequence"/>
</dbReference>
<feature type="region of interest" description="Disordered" evidence="1">
    <location>
        <begin position="53"/>
        <end position="77"/>
    </location>
</feature>
<feature type="compositionally biased region" description="Polar residues" evidence="1">
    <location>
        <begin position="53"/>
        <end position="64"/>
    </location>
</feature>
<dbReference type="AlphaFoldDB" id="A0A377AUH9"/>
<accession>A0A377AUH9</accession>
<evidence type="ECO:0000313" key="2">
    <source>
        <dbReference type="EMBL" id="STL30636.1"/>
    </source>
</evidence>
<dbReference type="EMBL" id="UGED01000005">
    <property type="protein sequence ID" value="STL30636.1"/>
    <property type="molecule type" value="Genomic_DNA"/>
</dbReference>
<gene>
    <name evidence="2" type="ORF">NCTC9962_01880</name>
</gene>
<dbReference type="Gene3D" id="3.20.20.70">
    <property type="entry name" value="Aldolase class I"/>
    <property type="match status" value="1"/>
</dbReference>
<organism evidence="2 3">
    <name type="scientific">Escherichia coli</name>
    <dbReference type="NCBI Taxonomy" id="562"/>
    <lineage>
        <taxon>Bacteria</taxon>
        <taxon>Pseudomonadati</taxon>
        <taxon>Pseudomonadota</taxon>
        <taxon>Gammaproteobacteria</taxon>
        <taxon>Enterobacterales</taxon>
        <taxon>Enterobacteriaceae</taxon>
        <taxon>Escherichia</taxon>
    </lineage>
</organism>
<reference evidence="2 3" key="1">
    <citation type="submission" date="2018-06" db="EMBL/GenBank/DDBJ databases">
        <authorList>
            <consortium name="Pathogen Informatics"/>
            <person name="Doyle S."/>
        </authorList>
    </citation>
    <scope>NUCLEOTIDE SEQUENCE [LARGE SCALE GENOMIC DNA]</scope>
    <source>
        <strain evidence="2 3">NCTC9962</strain>
    </source>
</reference>
<name>A0A377AUH9_ECOLX</name>
<protein>
    <submittedName>
        <fullName evidence="2">Radical SAM superfamily protein</fullName>
    </submittedName>
</protein>
<evidence type="ECO:0000256" key="1">
    <source>
        <dbReference type="SAM" id="MobiDB-lite"/>
    </source>
</evidence>